<dbReference type="AlphaFoldDB" id="A0A3B1B546"/>
<evidence type="ECO:0000256" key="16">
    <source>
        <dbReference type="ARBA" id="ARBA00032454"/>
    </source>
</evidence>
<comment type="function">
    <text evidence="1">Cell wall formation. Synthesis of cross-linked peptidoglycan from the lipid intermediates. The enzyme has a penicillin-insensitive transglycosylase N-terminal domain (formation of linear glycan strands) and a penicillin-sensitive transpeptidase C-terminal domain (cross-linking of the peptide subunits).</text>
</comment>
<dbReference type="InterPro" id="IPR001264">
    <property type="entry name" value="Glyco_trans_51"/>
</dbReference>
<evidence type="ECO:0000259" key="21">
    <source>
        <dbReference type="Pfam" id="PF00912"/>
    </source>
</evidence>
<dbReference type="Gene3D" id="3.40.710.10">
    <property type="entry name" value="DD-peptidase/beta-lactamase superfamily"/>
    <property type="match status" value="1"/>
</dbReference>
<comment type="catalytic activity">
    <reaction evidence="18">
        <text>[GlcNAc-(1-&gt;4)-Mur2Ac(oyl-L-Ala-gamma-D-Glu-L-Lys-D-Ala-D-Ala)](n)-di-trans,octa-cis-undecaprenyl diphosphate + beta-D-GlcNAc-(1-&gt;4)-Mur2Ac(oyl-L-Ala-gamma-D-Glu-L-Lys-D-Ala-D-Ala)-di-trans,octa-cis-undecaprenyl diphosphate = [GlcNAc-(1-&gt;4)-Mur2Ac(oyl-L-Ala-gamma-D-Glu-L-Lys-D-Ala-D-Ala)](n+1)-di-trans,octa-cis-undecaprenyl diphosphate + di-trans,octa-cis-undecaprenyl diphosphate + H(+)</text>
        <dbReference type="Rhea" id="RHEA:23708"/>
        <dbReference type="Rhea" id="RHEA-COMP:9602"/>
        <dbReference type="Rhea" id="RHEA-COMP:9603"/>
        <dbReference type="ChEBI" id="CHEBI:15378"/>
        <dbReference type="ChEBI" id="CHEBI:58405"/>
        <dbReference type="ChEBI" id="CHEBI:60033"/>
        <dbReference type="ChEBI" id="CHEBI:78435"/>
        <dbReference type="EC" id="2.4.99.28"/>
    </reaction>
</comment>
<dbReference type="GO" id="GO:0009274">
    <property type="term" value="C:peptidoglycan-based cell wall"/>
    <property type="evidence" value="ECO:0007669"/>
    <property type="project" value="InterPro"/>
</dbReference>
<evidence type="ECO:0000256" key="9">
    <source>
        <dbReference type="ARBA" id="ARBA00022801"/>
    </source>
</evidence>
<dbReference type="EC" id="2.4.99.28" evidence="17"/>
<dbReference type="GO" id="GO:0046677">
    <property type="term" value="P:response to antibiotic"/>
    <property type="evidence" value="ECO:0007669"/>
    <property type="project" value="UniProtKB-KW"/>
</dbReference>
<feature type="domain" description="Penicillin-binding protein transpeptidase" evidence="20">
    <location>
        <begin position="435"/>
        <end position="693"/>
    </location>
</feature>
<dbReference type="GO" id="GO:0008955">
    <property type="term" value="F:peptidoglycan glycosyltransferase activity"/>
    <property type="evidence" value="ECO:0007669"/>
    <property type="project" value="UniProtKB-EC"/>
</dbReference>
<keyword evidence="7 23" id="KW-0328">Glycosyltransferase</keyword>
<dbReference type="Pfam" id="PF00912">
    <property type="entry name" value="Transgly"/>
    <property type="match status" value="1"/>
</dbReference>
<dbReference type="Gene3D" id="3.30.2060.10">
    <property type="entry name" value="Penicillin-binding protein 1b domain"/>
    <property type="match status" value="1"/>
</dbReference>
<keyword evidence="5" id="KW-0121">Carboxypeptidase</keyword>
<dbReference type="FunFam" id="1.10.3810.10:FF:000001">
    <property type="entry name" value="Penicillin-binding protein 1A"/>
    <property type="match status" value="1"/>
</dbReference>
<dbReference type="Pfam" id="PF00905">
    <property type="entry name" value="Transpeptidase"/>
    <property type="match status" value="1"/>
</dbReference>
<feature type="region of interest" description="Disordered" evidence="19">
    <location>
        <begin position="1"/>
        <end position="22"/>
    </location>
</feature>
<dbReference type="NCBIfam" id="TIGR02071">
    <property type="entry name" value="PBP_1b"/>
    <property type="match status" value="1"/>
</dbReference>
<keyword evidence="15" id="KW-0961">Cell wall biogenesis/degradation</keyword>
<feature type="domain" description="Glycosyl transferase family 51" evidence="21">
    <location>
        <begin position="170"/>
        <end position="342"/>
    </location>
</feature>
<dbReference type="InterPro" id="IPR050396">
    <property type="entry name" value="Glycosyltr_51/Transpeptidase"/>
</dbReference>
<gene>
    <name evidence="23" type="ORF">MNBD_GAMMA26-2021</name>
</gene>
<dbReference type="Pfam" id="PF14814">
    <property type="entry name" value="UB2H"/>
    <property type="match status" value="1"/>
</dbReference>
<dbReference type="SUPFAM" id="SSF56601">
    <property type="entry name" value="beta-lactamase/transpeptidase-like"/>
    <property type="match status" value="1"/>
</dbReference>
<keyword evidence="8 23" id="KW-0808">Transferase</keyword>
<dbReference type="EMBL" id="UOFX01000020">
    <property type="protein sequence ID" value="VAX07023.1"/>
    <property type="molecule type" value="Genomic_DNA"/>
</dbReference>
<evidence type="ECO:0000256" key="8">
    <source>
        <dbReference type="ARBA" id="ARBA00022679"/>
    </source>
</evidence>
<proteinExistence type="predicted"/>
<organism evidence="23">
    <name type="scientific">hydrothermal vent metagenome</name>
    <dbReference type="NCBI Taxonomy" id="652676"/>
    <lineage>
        <taxon>unclassified sequences</taxon>
        <taxon>metagenomes</taxon>
        <taxon>ecological metagenomes</taxon>
    </lineage>
</organism>
<evidence type="ECO:0000256" key="19">
    <source>
        <dbReference type="SAM" id="MobiDB-lite"/>
    </source>
</evidence>
<evidence type="ECO:0000256" key="5">
    <source>
        <dbReference type="ARBA" id="ARBA00022645"/>
    </source>
</evidence>
<dbReference type="Gene3D" id="1.10.3810.10">
    <property type="entry name" value="Biosynthetic peptidoglycan transglycosylase-like"/>
    <property type="match status" value="1"/>
</dbReference>
<dbReference type="InterPro" id="IPR012338">
    <property type="entry name" value="Beta-lactam/transpept-like"/>
</dbReference>
<evidence type="ECO:0000256" key="4">
    <source>
        <dbReference type="ARBA" id="ARBA00022475"/>
    </source>
</evidence>
<keyword evidence="14" id="KW-0511">Multifunctional enzyme</keyword>
<dbReference type="GO" id="GO:0004180">
    <property type="term" value="F:carboxypeptidase activity"/>
    <property type="evidence" value="ECO:0007669"/>
    <property type="project" value="UniProtKB-KW"/>
</dbReference>
<keyword evidence="12" id="KW-0472">Membrane</keyword>
<dbReference type="InterPro" id="IPR028166">
    <property type="entry name" value="UB2H"/>
</dbReference>
<dbReference type="InterPro" id="IPR036950">
    <property type="entry name" value="PBP_transglycosylase"/>
</dbReference>
<keyword evidence="4" id="KW-1003">Cell membrane</keyword>
<dbReference type="GO" id="GO:0071555">
    <property type="term" value="P:cell wall organization"/>
    <property type="evidence" value="ECO:0007669"/>
    <property type="project" value="UniProtKB-KW"/>
</dbReference>
<evidence type="ECO:0000256" key="14">
    <source>
        <dbReference type="ARBA" id="ARBA00023268"/>
    </source>
</evidence>
<keyword evidence="9" id="KW-0378">Hydrolase</keyword>
<evidence type="ECO:0000256" key="12">
    <source>
        <dbReference type="ARBA" id="ARBA00023136"/>
    </source>
</evidence>
<dbReference type="InterPro" id="IPR011813">
    <property type="entry name" value="PBP_1b"/>
</dbReference>
<dbReference type="SUPFAM" id="SSF53955">
    <property type="entry name" value="Lysozyme-like"/>
    <property type="match status" value="1"/>
</dbReference>
<dbReference type="GO" id="GO:0009252">
    <property type="term" value="P:peptidoglycan biosynthetic process"/>
    <property type="evidence" value="ECO:0007669"/>
    <property type="project" value="UniProtKB-KW"/>
</dbReference>
<evidence type="ECO:0000256" key="10">
    <source>
        <dbReference type="ARBA" id="ARBA00022960"/>
    </source>
</evidence>
<dbReference type="GO" id="GO:0008658">
    <property type="term" value="F:penicillin binding"/>
    <property type="evidence" value="ECO:0007669"/>
    <property type="project" value="InterPro"/>
</dbReference>
<dbReference type="GO" id="GO:0005886">
    <property type="term" value="C:plasma membrane"/>
    <property type="evidence" value="ECO:0007669"/>
    <property type="project" value="UniProtKB-SubCell"/>
</dbReference>
<evidence type="ECO:0000259" key="22">
    <source>
        <dbReference type="Pfam" id="PF14814"/>
    </source>
</evidence>
<evidence type="ECO:0000313" key="23">
    <source>
        <dbReference type="EMBL" id="VAX07023.1"/>
    </source>
</evidence>
<evidence type="ECO:0000256" key="15">
    <source>
        <dbReference type="ARBA" id="ARBA00023316"/>
    </source>
</evidence>
<dbReference type="PIRSF" id="PIRSF002799">
    <property type="entry name" value="PBP_1b"/>
    <property type="match status" value="1"/>
</dbReference>
<evidence type="ECO:0000256" key="13">
    <source>
        <dbReference type="ARBA" id="ARBA00023251"/>
    </source>
</evidence>
<evidence type="ECO:0000256" key="7">
    <source>
        <dbReference type="ARBA" id="ARBA00022676"/>
    </source>
</evidence>
<reference evidence="23" key="1">
    <citation type="submission" date="2018-06" db="EMBL/GenBank/DDBJ databases">
        <authorList>
            <person name="Zhirakovskaya E."/>
        </authorList>
    </citation>
    <scope>NUCLEOTIDE SEQUENCE</scope>
</reference>
<dbReference type="GO" id="GO:0006508">
    <property type="term" value="P:proteolysis"/>
    <property type="evidence" value="ECO:0007669"/>
    <property type="project" value="UniProtKB-KW"/>
</dbReference>
<dbReference type="PANTHER" id="PTHR32282">
    <property type="entry name" value="BINDING PROTEIN TRANSPEPTIDASE, PUTATIVE-RELATED"/>
    <property type="match status" value="1"/>
</dbReference>
<name>A0A3B1B546_9ZZZZ</name>
<keyword evidence="6" id="KW-0645">Protease</keyword>
<evidence type="ECO:0000256" key="17">
    <source>
        <dbReference type="ARBA" id="ARBA00044770"/>
    </source>
</evidence>
<keyword evidence="13" id="KW-0046">Antibiotic resistance</keyword>
<keyword evidence="10" id="KW-0133">Cell shape</keyword>
<comment type="subcellular location">
    <subcellularLocation>
        <location evidence="2">Cell membrane</location>
    </subcellularLocation>
</comment>
<evidence type="ECO:0000259" key="20">
    <source>
        <dbReference type="Pfam" id="PF00905"/>
    </source>
</evidence>
<dbReference type="InterPro" id="IPR001460">
    <property type="entry name" value="PCN-bd_Tpept"/>
</dbReference>
<keyword evidence="11" id="KW-0573">Peptidoglycan synthesis</keyword>
<dbReference type="PANTHER" id="PTHR32282:SF11">
    <property type="entry name" value="PENICILLIN-BINDING PROTEIN 1B"/>
    <property type="match status" value="1"/>
</dbReference>
<evidence type="ECO:0000256" key="11">
    <source>
        <dbReference type="ARBA" id="ARBA00022984"/>
    </source>
</evidence>
<dbReference type="GO" id="GO:0030288">
    <property type="term" value="C:outer membrane-bounded periplasmic space"/>
    <property type="evidence" value="ECO:0007669"/>
    <property type="project" value="TreeGrafter"/>
</dbReference>
<dbReference type="InterPro" id="IPR023346">
    <property type="entry name" value="Lysozyme-like_dom_sf"/>
</dbReference>
<dbReference type="GO" id="GO:0008360">
    <property type="term" value="P:regulation of cell shape"/>
    <property type="evidence" value="ECO:0007669"/>
    <property type="project" value="UniProtKB-KW"/>
</dbReference>
<sequence>MLRRSSSNRRKKSTRRRSKRKTKTSWLRRLLFQTGLIACLALAVYTAYLDYVVQREFAGKRWAIPARVYGRPLELYPGAAVNADQLVDELKRLGYRKVTHPRQAGSYSRNRSRFLVWIRPFVFWDGEAAGQLLDIRFSSDRLASLRTGAGKKLSLVRLEAPAVGSIYPSHNEDRVLVSRTDLPEKLIQALVAVEDRSFYRHFGVDARAIARATWVNLRAGGVVQGGSTLTQQLVKNFFLAPERSLWRKANEALMALLLERRYAKDEILEAYANEIYLGQDGKRAVHGFGLASQFYFKRPLQELDIPRLALLVALVKGPSYYAPRRHPERAKKRRDLVLNIMQEQGILTPDQARRATQTGLGITATKGHSAGRFPAFMDLVRRQLHRDYRQEDLTSEGLRIFTTLDPWIQQRAEQVLADQLKQLEQGQKRTGALQGAAVIASSESGEVLAVVGGRYSGFAGFNRALDAVRPIGSLVKPAVYLAALKQPARYTLLSRLEDAPVQIKSSNGDIWAPQNYDKKSHGAVALHTSLAKSYNLSTVRLGMAVGLDEVVSTLHDLGVRRPMNPYPSLLLGAVSLSPLEVTQMYQTLAAGGFYSPLRAIREVHTAEGEQLQRYPLIVQQAAPTGPVFLLNKVLQEVVQQGTGRSLSRYISPEMGLAGKTGTTDDLRDSWFAGFSGDKVAVVWVGRDDNKSAGLSGSSGALRVWGNIMRRIRPMALDLLLPESVENVWTDPASGLRADSSCAEAVQVPFIVGSAPSIQSSCAAEQDSSFIGDLLKAWFK</sequence>
<evidence type="ECO:0000256" key="6">
    <source>
        <dbReference type="ARBA" id="ARBA00022670"/>
    </source>
</evidence>
<evidence type="ECO:0000256" key="2">
    <source>
        <dbReference type="ARBA" id="ARBA00004236"/>
    </source>
</evidence>
<evidence type="ECO:0000256" key="3">
    <source>
        <dbReference type="ARBA" id="ARBA00018637"/>
    </source>
</evidence>
<accession>A0A3B1B546</accession>
<evidence type="ECO:0000256" key="1">
    <source>
        <dbReference type="ARBA" id="ARBA00002624"/>
    </source>
</evidence>
<evidence type="ECO:0000256" key="18">
    <source>
        <dbReference type="ARBA" id="ARBA00049902"/>
    </source>
</evidence>
<protein>
    <recommendedName>
        <fullName evidence="3">Penicillin-binding protein 1B</fullName>
        <ecNumber evidence="17">2.4.99.28</ecNumber>
    </recommendedName>
    <alternativeName>
        <fullName evidence="16">Murein polymerase</fullName>
    </alternativeName>
</protein>
<feature type="domain" description="Bifunctional transglycosylase second" evidence="22">
    <location>
        <begin position="75"/>
        <end position="158"/>
    </location>
</feature>